<dbReference type="Proteomes" id="UP001229081">
    <property type="component" value="Unassembled WGS sequence"/>
</dbReference>
<keyword evidence="1" id="KW-1133">Transmembrane helix</keyword>
<organism evidence="2 3">
    <name type="scientific">Mycobacterium paragordonae</name>
    <dbReference type="NCBI Taxonomy" id="1389713"/>
    <lineage>
        <taxon>Bacteria</taxon>
        <taxon>Bacillati</taxon>
        <taxon>Actinomycetota</taxon>
        <taxon>Actinomycetes</taxon>
        <taxon>Mycobacteriales</taxon>
        <taxon>Mycobacteriaceae</taxon>
        <taxon>Mycobacterium</taxon>
    </lineage>
</organism>
<sequence length="255" mass="27286">MSAPEKAIGATDAAAGRRHARWKKMRVWAGAVITSAVVIPLLTLGVTAGVRWVIGFLRPPQYLSVVVVIPSPVDTDNGWVFATPPAQLPLPPEHGDVDKWASDNGGVPASGNVVELRLQGLHGHHVVVQNISVNVVSRAEPRRGAYVTVMRQRGPSPNYQFSLNFDASLVAVRAEANEKLPHTVSSAEPENLRISAVTTTCTCEWTATLHWSADDGKQGDIDINDSGRAFQVAAKTLATPERVGWGPNGWGVLNG</sequence>
<dbReference type="AlphaFoldDB" id="A0A4R5WXN5"/>
<feature type="transmembrane region" description="Helical" evidence="1">
    <location>
        <begin position="27"/>
        <end position="54"/>
    </location>
</feature>
<dbReference type="EMBL" id="JAUFSA010000001">
    <property type="protein sequence ID" value="MDP7736320.1"/>
    <property type="molecule type" value="Genomic_DNA"/>
</dbReference>
<accession>A0A4R5WXN5</accession>
<protein>
    <submittedName>
        <fullName evidence="2">Uncharacterized protein</fullName>
    </submittedName>
</protein>
<gene>
    <name evidence="2" type="ORF">QXL92_16380</name>
</gene>
<dbReference type="RefSeq" id="WP_133436527.1">
    <property type="nucleotide sequence ID" value="NZ_JAUFSA010000001.1"/>
</dbReference>
<keyword evidence="1" id="KW-0812">Transmembrane</keyword>
<evidence type="ECO:0000313" key="2">
    <source>
        <dbReference type="EMBL" id="MDP7736320.1"/>
    </source>
</evidence>
<evidence type="ECO:0000256" key="1">
    <source>
        <dbReference type="SAM" id="Phobius"/>
    </source>
</evidence>
<comment type="caution">
    <text evidence="2">The sequence shown here is derived from an EMBL/GenBank/DDBJ whole genome shotgun (WGS) entry which is preliminary data.</text>
</comment>
<name>A0A4R5WXN5_9MYCO</name>
<keyword evidence="1" id="KW-0472">Membrane</keyword>
<proteinExistence type="predicted"/>
<evidence type="ECO:0000313" key="3">
    <source>
        <dbReference type="Proteomes" id="UP001229081"/>
    </source>
</evidence>
<reference evidence="2" key="1">
    <citation type="submission" date="2023-06" db="EMBL/GenBank/DDBJ databases">
        <title>Identification of two novel mycobacterium reveal diversities and complexities of Mycobacterium gordonae clade.</title>
        <authorList>
            <person name="Matsumoto Y."/>
            <person name="Nakamura S."/>
            <person name="Motooka D."/>
            <person name="Fukushima K."/>
        </authorList>
    </citation>
    <scope>NUCLEOTIDE SEQUENCE</scope>
    <source>
        <strain evidence="2">TY812</strain>
    </source>
</reference>